<dbReference type="AlphaFoldDB" id="D2VE38"/>
<evidence type="ECO:0000256" key="11">
    <source>
        <dbReference type="ARBA" id="ARBA00023214"/>
    </source>
</evidence>
<evidence type="ECO:0000256" key="7">
    <source>
        <dbReference type="ARBA" id="ARBA00023065"/>
    </source>
</evidence>
<evidence type="ECO:0000256" key="12">
    <source>
        <dbReference type="ARBA" id="ARBA00023303"/>
    </source>
</evidence>
<evidence type="ECO:0000256" key="10">
    <source>
        <dbReference type="ARBA" id="ARBA00023180"/>
    </source>
</evidence>
<feature type="transmembrane region" description="Helical" evidence="13">
    <location>
        <begin position="166"/>
        <end position="191"/>
    </location>
</feature>
<evidence type="ECO:0000256" key="14">
    <source>
        <dbReference type="SAM" id="SignalP"/>
    </source>
</evidence>
<dbReference type="GO" id="GO:0005229">
    <property type="term" value="F:intracellularly calcium-gated chloride channel activity"/>
    <property type="evidence" value="ECO:0007669"/>
    <property type="project" value="TreeGrafter"/>
</dbReference>
<evidence type="ECO:0000256" key="2">
    <source>
        <dbReference type="ARBA" id="ARBA00009849"/>
    </source>
</evidence>
<keyword evidence="10" id="KW-0325">Glycoprotein</keyword>
<keyword evidence="4" id="KW-1003">Cell membrane</keyword>
<dbReference type="GO" id="GO:0034707">
    <property type="term" value="C:chloride channel complex"/>
    <property type="evidence" value="ECO:0007669"/>
    <property type="project" value="UniProtKB-KW"/>
</dbReference>
<keyword evidence="14" id="KW-0732">Signal</keyword>
<gene>
    <name evidence="15" type="ORF">NAEGRDRAFT_67140</name>
</gene>
<keyword evidence="11" id="KW-0868">Chloride</keyword>
<evidence type="ECO:0000256" key="8">
    <source>
        <dbReference type="ARBA" id="ARBA00023136"/>
    </source>
</evidence>
<name>D2VE38_NAEGR</name>
<keyword evidence="9" id="KW-0869">Chloride channel</keyword>
<dbReference type="Proteomes" id="UP000006671">
    <property type="component" value="Unassembled WGS sequence"/>
</dbReference>
<dbReference type="VEuPathDB" id="AmoebaDB:NAEGRDRAFT_67140"/>
<dbReference type="PANTHER" id="PTHR12424:SF8">
    <property type="entry name" value="PROTEIN TWEETY"/>
    <property type="match status" value="1"/>
</dbReference>
<keyword evidence="3" id="KW-0813">Transport</keyword>
<feature type="chain" id="PRO_5003038597" evidence="14">
    <location>
        <begin position="23"/>
        <end position="271"/>
    </location>
</feature>
<evidence type="ECO:0000256" key="6">
    <source>
        <dbReference type="ARBA" id="ARBA00022989"/>
    </source>
</evidence>
<evidence type="ECO:0000256" key="13">
    <source>
        <dbReference type="SAM" id="Phobius"/>
    </source>
</evidence>
<dbReference type="InParanoid" id="D2VE38"/>
<keyword evidence="6 13" id="KW-1133">Transmembrane helix</keyword>
<protein>
    <submittedName>
        <fullName evidence="15">Predicted protein</fullName>
    </submittedName>
</protein>
<keyword evidence="12" id="KW-0407">Ion channel</keyword>
<keyword evidence="16" id="KW-1185">Reference proteome</keyword>
<keyword evidence="5 13" id="KW-0812">Transmembrane</keyword>
<evidence type="ECO:0000256" key="9">
    <source>
        <dbReference type="ARBA" id="ARBA00023173"/>
    </source>
</evidence>
<comment type="similarity">
    <text evidence="2">Belongs to the tweety family.</text>
</comment>
<dbReference type="GeneID" id="8849314"/>
<evidence type="ECO:0000256" key="4">
    <source>
        <dbReference type="ARBA" id="ARBA00022475"/>
    </source>
</evidence>
<dbReference type="GO" id="GO:0072320">
    <property type="term" value="F:volume-sensitive chloride channel activity"/>
    <property type="evidence" value="ECO:0007669"/>
    <property type="project" value="TreeGrafter"/>
</dbReference>
<feature type="signal peptide" evidence="14">
    <location>
        <begin position="1"/>
        <end position="22"/>
    </location>
</feature>
<proteinExistence type="inferred from homology"/>
<evidence type="ECO:0000256" key="5">
    <source>
        <dbReference type="ARBA" id="ARBA00022692"/>
    </source>
</evidence>
<keyword evidence="7" id="KW-0406">Ion transport</keyword>
<evidence type="ECO:0000256" key="3">
    <source>
        <dbReference type="ARBA" id="ARBA00022448"/>
    </source>
</evidence>
<accession>D2VE38</accession>
<reference evidence="15 16" key="1">
    <citation type="journal article" date="2010" name="Cell">
        <title>The genome of Naegleria gruberi illuminates early eukaryotic versatility.</title>
        <authorList>
            <person name="Fritz-Laylin L.K."/>
            <person name="Prochnik S.E."/>
            <person name="Ginger M.L."/>
            <person name="Dacks J.B."/>
            <person name="Carpenter M.L."/>
            <person name="Field M.C."/>
            <person name="Kuo A."/>
            <person name="Paredez A."/>
            <person name="Chapman J."/>
            <person name="Pham J."/>
            <person name="Shu S."/>
            <person name="Neupane R."/>
            <person name="Cipriano M."/>
            <person name="Mancuso J."/>
            <person name="Tu H."/>
            <person name="Salamov A."/>
            <person name="Lindquist E."/>
            <person name="Shapiro H."/>
            <person name="Lucas S."/>
            <person name="Grigoriev I.V."/>
            <person name="Cande W.Z."/>
            <person name="Fulton C."/>
            <person name="Rokhsar D.S."/>
            <person name="Dawson S.C."/>
        </authorList>
    </citation>
    <scope>NUCLEOTIDE SEQUENCE [LARGE SCALE GENOMIC DNA]</scope>
    <source>
        <strain evidence="15 16">NEG-M</strain>
    </source>
</reference>
<evidence type="ECO:0000256" key="1">
    <source>
        <dbReference type="ARBA" id="ARBA00004651"/>
    </source>
</evidence>
<comment type="subcellular location">
    <subcellularLocation>
        <location evidence="1">Cell membrane</location>
        <topology evidence="1">Multi-pass membrane protein</topology>
    </subcellularLocation>
</comment>
<dbReference type="EMBL" id="GG738865">
    <property type="protein sequence ID" value="EFC45101.1"/>
    <property type="molecule type" value="Genomic_DNA"/>
</dbReference>
<evidence type="ECO:0000313" key="16">
    <source>
        <dbReference type="Proteomes" id="UP000006671"/>
    </source>
</evidence>
<sequence>MLLGLLGCIVLCFMLPINILLSDTCNNLENYIIESVDSYGINATLKFEASFYKYNISFNTDLHGLSQTYLLDCKNDQISDLLSSIKFIVDDSPNLVSSLISSLGTNVKIRPALVKSIQDTIYSLMNNLYTSLMQVASLVTCKTLNTKYGNIKNLVCQDGSYFISTFWFLFALLTFLILINIAVYITIYVVFRYFWYDTKIVVKSNILSSADRSVILGNEHRIHHHHVVGPTHHSHHSHTSHQNKNIVRRVQNVVIEKELRDSTGGIILEDI</sequence>
<dbReference type="PANTHER" id="PTHR12424">
    <property type="entry name" value="TWEETY-RELATED"/>
    <property type="match status" value="1"/>
</dbReference>
<evidence type="ECO:0000313" key="15">
    <source>
        <dbReference type="EMBL" id="EFC45101.1"/>
    </source>
</evidence>
<dbReference type="KEGG" id="ngr:NAEGRDRAFT_67140"/>
<dbReference type="RefSeq" id="XP_002677845.1">
    <property type="nucleotide sequence ID" value="XM_002677799.1"/>
</dbReference>
<organism evidence="16">
    <name type="scientific">Naegleria gruberi</name>
    <name type="common">Amoeba</name>
    <dbReference type="NCBI Taxonomy" id="5762"/>
    <lineage>
        <taxon>Eukaryota</taxon>
        <taxon>Discoba</taxon>
        <taxon>Heterolobosea</taxon>
        <taxon>Tetramitia</taxon>
        <taxon>Eutetramitia</taxon>
        <taxon>Vahlkampfiidae</taxon>
        <taxon>Naegleria</taxon>
    </lineage>
</organism>
<dbReference type="GO" id="GO:0005886">
    <property type="term" value="C:plasma membrane"/>
    <property type="evidence" value="ECO:0007669"/>
    <property type="project" value="UniProtKB-SubCell"/>
</dbReference>
<dbReference type="InterPro" id="IPR006990">
    <property type="entry name" value="Tweety"/>
</dbReference>
<keyword evidence="8 13" id="KW-0472">Membrane</keyword>